<keyword evidence="2" id="KW-1185">Reference proteome</keyword>
<evidence type="ECO:0000313" key="2">
    <source>
        <dbReference type="Proteomes" id="UP000039865"/>
    </source>
</evidence>
<dbReference type="Proteomes" id="UP000039865">
    <property type="component" value="Unassembled WGS sequence"/>
</dbReference>
<gene>
    <name evidence="1" type="primary">Contig10846.g11589</name>
    <name evidence="1" type="ORF">STYLEM_14807</name>
</gene>
<protein>
    <submittedName>
        <fullName evidence="1">Uncharacterized protein</fullName>
    </submittedName>
</protein>
<evidence type="ECO:0000313" key="1">
    <source>
        <dbReference type="EMBL" id="CDW85721.1"/>
    </source>
</evidence>
<organism evidence="1 2">
    <name type="scientific">Stylonychia lemnae</name>
    <name type="common">Ciliate</name>
    <dbReference type="NCBI Taxonomy" id="5949"/>
    <lineage>
        <taxon>Eukaryota</taxon>
        <taxon>Sar</taxon>
        <taxon>Alveolata</taxon>
        <taxon>Ciliophora</taxon>
        <taxon>Intramacronucleata</taxon>
        <taxon>Spirotrichea</taxon>
        <taxon>Stichotrichia</taxon>
        <taxon>Sporadotrichida</taxon>
        <taxon>Oxytrichidae</taxon>
        <taxon>Stylonychinae</taxon>
        <taxon>Stylonychia</taxon>
    </lineage>
</organism>
<name>A0A078AUM6_STYLE</name>
<dbReference type="OrthoDB" id="10642525at2759"/>
<dbReference type="EMBL" id="CCKQ01013993">
    <property type="protein sequence ID" value="CDW85721.1"/>
    <property type="molecule type" value="Genomic_DNA"/>
</dbReference>
<dbReference type="InParanoid" id="A0A078AUM6"/>
<proteinExistence type="predicted"/>
<accession>A0A078AUM6</accession>
<sequence>MSTQFYRVKVRPLSTQELREFKHSQQNIQSDRANVQMNDVNSCSGLHSPPGEGENNQMNSDIPNTVIAVKNTETLDEYQIEGWVQKRKYRVDETLQDLKLEVGGLFEFQLQRSQKSDAELIREELMDLRKEKQNLMRENKLFLHYYLQYWDDKMRKNITSKDYMVEAIVESAQNLYHQCDGLAFLDDLDSGSKKSHRQQPQSQQQLGEEWFEVFITGKGVPHSLAYISSRVMKKVNVPIGGQIHGNGLINSRYFEDNCNQEVQVYHLHKINIQLTQGANYIVYTPKIFY</sequence>
<dbReference type="AlphaFoldDB" id="A0A078AUM6"/>
<reference evidence="1 2" key="1">
    <citation type="submission" date="2014-06" db="EMBL/GenBank/DDBJ databases">
        <authorList>
            <person name="Swart Estienne"/>
        </authorList>
    </citation>
    <scope>NUCLEOTIDE SEQUENCE [LARGE SCALE GENOMIC DNA]</scope>
    <source>
        <strain evidence="1 2">130c</strain>
    </source>
</reference>